<reference evidence="3" key="1">
    <citation type="submission" date="2016-10" db="EMBL/GenBank/DDBJ databases">
        <authorList>
            <person name="Varghese N."/>
            <person name="Submissions S."/>
        </authorList>
    </citation>
    <scope>NUCLEOTIDE SEQUENCE [LARGE SCALE GENOMIC DNA]</scope>
    <source>
        <strain evidence="3">DSM 26348</strain>
    </source>
</reference>
<keyword evidence="3" id="KW-1185">Reference proteome</keyword>
<protein>
    <submittedName>
        <fullName evidence="2">Uncharacterized protein</fullName>
    </submittedName>
</protein>
<dbReference type="AlphaFoldDB" id="A0A1I3QE17"/>
<evidence type="ECO:0000313" key="2">
    <source>
        <dbReference type="EMBL" id="SFJ32504.1"/>
    </source>
</evidence>
<dbReference type="OrthoDB" id="255440at2"/>
<sequence>MPVISGYAPAFPRPLVAGERLRAPTQNADIFSRPDMSRGRGLAEQNAQSLNRAEITIGGRSLQALRTWTRQVCVQSAQDWMQQALGIAPAVDSTAPHPQPLSPEYRGEGGVHPAVQSGLLFVTGHQPSLNHPGVWVKNVAVAHLARCSGGQGLNLIVDNDLAGPPAIRVPAGTRAEPHFSQVPFDTDVPTEPWEERELQNPALFHSFPQRVNAEVASWGFAPTLAESWPAAVSALDRTKNVATLLTACRVADERSWDVANLELPVSVLCQTEPFLVFALDLIQSFERFFEAYNGAVHRYRAAYGVRNHRHPVPDLERQQDRFELPFWYWEAGARDRQRLFASRQPDRIDLFAGDRCVGSVPVSGHDVSSLQQLQSRCRLRTRALTTTLFTRLCLSDLFLHGIGGARYDEITDLLFGSFYGIDAPGFLTLTATVRLPLEPFPVTQKQISALKQRLRRLQFHGPDATDSSRVAELKQEQTALIAAARSQKEQGLSRSERRARRAENRRRHLQLKQCQVELASLATAAIEQTRQELETAIEQLRANRVLASREFPACLFPRELLQPAVDRLRRQTCGQRAADRR</sequence>
<feature type="compositionally biased region" description="Basic residues" evidence="1">
    <location>
        <begin position="497"/>
        <end position="506"/>
    </location>
</feature>
<evidence type="ECO:0000313" key="3">
    <source>
        <dbReference type="Proteomes" id="UP000199518"/>
    </source>
</evidence>
<dbReference type="STRING" id="1576369.SAMN05421753_11867"/>
<accession>A0A1I3QE17</accession>
<dbReference type="EMBL" id="FOQD01000018">
    <property type="protein sequence ID" value="SFJ32504.1"/>
    <property type="molecule type" value="Genomic_DNA"/>
</dbReference>
<name>A0A1I3QE17_9PLAN</name>
<organism evidence="2 3">
    <name type="scientific">Planctomicrobium piriforme</name>
    <dbReference type="NCBI Taxonomy" id="1576369"/>
    <lineage>
        <taxon>Bacteria</taxon>
        <taxon>Pseudomonadati</taxon>
        <taxon>Planctomycetota</taxon>
        <taxon>Planctomycetia</taxon>
        <taxon>Planctomycetales</taxon>
        <taxon>Planctomycetaceae</taxon>
        <taxon>Planctomicrobium</taxon>
    </lineage>
</organism>
<dbReference type="RefSeq" id="WP_092054844.1">
    <property type="nucleotide sequence ID" value="NZ_FOQD01000018.1"/>
</dbReference>
<proteinExistence type="predicted"/>
<evidence type="ECO:0000256" key="1">
    <source>
        <dbReference type="SAM" id="MobiDB-lite"/>
    </source>
</evidence>
<gene>
    <name evidence="2" type="ORF">SAMN05421753_11867</name>
</gene>
<feature type="region of interest" description="Disordered" evidence="1">
    <location>
        <begin position="485"/>
        <end position="506"/>
    </location>
</feature>
<dbReference type="Proteomes" id="UP000199518">
    <property type="component" value="Unassembled WGS sequence"/>
</dbReference>